<sequence>MELSSLGLGTYLGPSTEAADAAYAEAARAFFAAGGNVFDTAANYRGGRSERALGVAFQGLPREGFFVSTKAGYVPMPEATDPDEGPRAWFHRVFEVPGILAPEDLVDGCHALTPRYLAHQLEVSRAALGLDTIDLFHLHNPEQQLAHLGPDGFYAMITRAFEACEGFVAAGKIRAYGVATWNGFRVPPGQDGHLSLARLLGAATSAGGGNHHFRWIQLPLNLAMPEAYLAPTPAHGWQRDDSPGRGAGRRAVRTDLRLHHAGADPPAAAGGLRRSPGPAHPCPGRPAVHPLLPRCHHGPLRHGPGLPCG</sequence>
<organism evidence="3 4">
    <name type="scientific">Candidatus Geothrix odensensis</name>
    <dbReference type="NCBI Taxonomy" id="2954440"/>
    <lineage>
        <taxon>Bacteria</taxon>
        <taxon>Pseudomonadati</taxon>
        <taxon>Acidobacteriota</taxon>
        <taxon>Holophagae</taxon>
        <taxon>Holophagales</taxon>
        <taxon>Holophagaceae</taxon>
        <taxon>Geothrix</taxon>
    </lineage>
</organism>
<dbReference type="EMBL" id="JADKCH010000012">
    <property type="protein sequence ID" value="MBK8573186.1"/>
    <property type="molecule type" value="Genomic_DNA"/>
</dbReference>
<dbReference type="InterPro" id="IPR020471">
    <property type="entry name" value="AKR"/>
</dbReference>
<dbReference type="Proteomes" id="UP000709959">
    <property type="component" value="Unassembled WGS sequence"/>
</dbReference>
<feature type="domain" description="NADP-dependent oxidoreductase" evidence="2">
    <location>
        <begin position="6"/>
        <end position="181"/>
    </location>
</feature>
<reference evidence="3 4" key="1">
    <citation type="submission" date="2020-10" db="EMBL/GenBank/DDBJ databases">
        <title>Connecting structure to function with the recovery of over 1000 high-quality activated sludge metagenome-assembled genomes encoding full-length rRNA genes using long-read sequencing.</title>
        <authorList>
            <person name="Singleton C.M."/>
            <person name="Petriglieri F."/>
            <person name="Kristensen J.M."/>
            <person name="Kirkegaard R.H."/>
            <person name="Michaelsen T.Y."/>
            <person name="Andersen M.H."/>
            <person name="Karst S.M."/>
            <person name="Dueholm M.S."/>
            <person name="Nielsen P.H."/>
            <person name="Albertsen M."/>
        </authorList>
    </citation>
    <scope>NUCLEOTIDE SEQUENCE [LARGE SCALE GENOMIC DNA]</scope>
    <source>
        <strain evidence="3">OdNE_18-Q3-R46-58_MAXAC.008</strain>
    </source>
</reference>
<protein>
    <submittedName>
        <fullName evidence="3">Aldo/keto reductase</fullName>
    </submittedName>
</protein>
<accession>A0A936K6K0</accession>
<dbReference type="CDD" id="cd19099">
    <property type="entry name" value="AKR_unchar"/>
    <property type="match status" value="1"/>
</dbReference>
<dbReference type="AlphaFoldDB" id="A0A936K6K0"/>
<dbReference type="PANTHER" id="PTHR42686:SF1">
    <property type="entry name" value="GH17980P-RELATED"/>
    <property type="match status" value="1"/>
</dbReference>
<evidence type="ECO:0000313" key="3">
    <source>
        <dbReference type="EMBL" id="MBK8573186.1"/>
    </source>
</evidence>
<dbReference type="InterPro" id="IPR023210">
    <property type="entry name" value="NADP_OxRdtase_dom"/>
</dbReference>
<comment type="caution">
    <text evidence="3">The sequence shown here is derived from an EMBL/GenBank/DDBJ whole genome shotgun (WGS) entry which is preliminary data.</text>
</comment>
<dbReference type="SUPFAM" id="SSF51430">
    <property type="entry name" value="NAD(P)-linked oxidoreductase"/>
    <property type="match status" value="1"/>
</dbReference>
<dbReference type="GO" id="GO:0005829">
    <property type="term" value="C:cytosol"/>
    <property type="evidence" value="ECO:0007669"/>
    <property type="project" value="TreeGrafter"/>
</dbReference>
<dbReference type="Gene3D" id="3.20.20.100">
    <property type="entry name" value="NADP-dependent oxidoreductase domain"/>
    <property type="match status" value="1"/>
</dbReference>
<name>A0A936K6K0_9BACT</name>
<evidence type="ECO:0000313" key="4">
    <source>
        <dbReference type="Proteomes" id="UP000709959"/>
    </source>
</evidence>
<evidence type="ECO:0000256" key="1">
    <source>
        <dbReference type="SAM" id="MobiDB-lite"/>
    </source>
</evidence>
<evidence type="ECO:0000259" key="2">
    <source>
        <dbReference type="Pfam" id="PF00248"/>
    </source>
</evidence>
<dbReference type="InterPro" id="IPR036812">
    <property type="entry name" value="NAD(P)_OxRdtase_dom_sf"/>
</dbReference>
<feature type="region of interest" description="Disordered" evidence="1">
    <location>
        <begin position="261"/>
        <end position="285"/>
    </location>
</feature>
<dbReference type="PANTHER" id="PTHR42686">
    <property type="entry name" value="GH17980P-RELATED"/>
    <property type="match status" value="1"/>
</dbReference>
<proteinExistence type="predicted"/>
<dbReference type="GO" id="GO:0016491">
    <property type="term" value="F:oxidoreductase activity"/>
    <property type="evidence" value="ECO:0007669"/>
    <property type="project" value="InterPro"/>
</dbReference>
<gene>
    <name evidence="3" type="ORF">IPN91_11175</name>
</gene>
<dbReference type="Pfam" id="PF00248">
    <property type="entry name" value="Aldo_ket_red"/>
    <property type="match status" value="1"/>
</dbReference>